<comment type="similarity">
    <text evidence="3">Belongs to the NRP synthetase family.</text>
</comment>
<dbReference type="Gene3D" id="3.30.559.10">
    <property type="entry name" value="Chloramphenicol acetyltransferase-like domain"/>
    <property type="match status" value="1"/>
</dbReference>
<accession>A0A1L9WLK3</accession>
<name>A0A1L9WLK3_ASPA1</name>
<dbReference type="InterPro" id="IPR045851">
    <property type="entry name" value="AMP-bd_C_sf"/>
</dbReference>
<dbReference type="InterPro" id="IPR036291">
    <property type="entry name" value="NAD(P)-bd_dom_sf"/>
</dbReference>
<evidence type="ECO:0000256" key="1">
    <source>
        <dbReference type="ARBA" id="ARBA00022450"/>
    </source>
</evidence>
<evidence type="ECO:0000313" key="5">
    <source>
        <dbReference type="EMBL" id="OJJ97028.1"/>
    </source>
</evidence>
<dbReference type="PANTHER" id="PTHR45527">
    <property type="entry name" value="NONRIBOSOMAL PEPTIDE SYNTHETASE"/>
    <property type="match status" value="1"/>
</dbReference>
<feature type="domain" description="AMP-dependent synthetase/ligase" evidence="4">
    <location>
        <begin position="240"/>
        <end position="596"/>
    </location>
</feature>
<protein>
    <recommendedName>
        <fullName evidence="4">AMP-dependent synthetase/ligase domain-containing protein</fullName>
    </recommendedName>
</protein>
<evidence type="ECO:0000256" key="2">
    <source>
        <dbReference type="ARBA" id="ARBA00022553"/>
    </source>
</evidence>
<dbReference type="Gene3D" id="3.30.300.30">
    <property type="match status" value="1"/>
</dbReference>
<dbReference type="GO" id="GO:0044550">
    <property type="term" value="P:secondary metabolite biosynthetic process"/>
    <property type="evidence" value="ECO:0007669"/>
    <property type="project" value="TreeGrafter"/>
</dbReference>
<dbReference type="EMBL" id="KV878984">
    <property type="protein sequence ID" value="OJJ97028.1"/>
    <property type="molecule type" value="Genomic_DNA"/>
</dbReference>
<reference evidence="6" key="1">
    <citation type="journal article" date="2017" name="Genome Biol.">
        <title>Comparative genomics reveals high biological diversity and specific adaptations in the industrially and medically important fungal genus Aspergillus.</title>
        <authorList>
            <person name="de Vries R.P."/>
            <person name="Riley R."/>
            <person name="Wiebenga A."/>
            <person name="Aguilar-Osorio G."/>
            <person name="Amillis S."/>
            <person name="Uchima C.A."/>
            <person name="Anderluh G."/>
            <person name="Asadollahi M."/>
            <person name="Askin M."/>
            <person name="Barry K."/>
            <person name="Battaglia E."/>
            <person name="Bayram O."/>
            <person name="Benocci T."/>
            <person name="Braus-Stromeyer S.A."/>
            <person name="Caldana C."/>
            <person name="Canovas D."/>
            <person name="Cerqueira G.C."/>
            <person name="Chen F."/>
            <person name="Chen W."/>
            <person name="Choi C."/>
            <person name="Clum A."/>
            <person name="Dos Santos R.A."/>
            <person name="Damasio A.R."/>
            <person name="Diallinas G."/>
            <person name="Emri T."/>
            <person name="Fekete E."/>
            <person name="Flipphi M."/>
            <person name="Freyberg S."/>
            <person name="Gallo A."/>
            <person name="Gournas C."/>
            <person name="Habgood R."/>
            <person name="Hainaut M."/>
            <person name="Harispe M.L."/>
            <person name="Henrissat B."/>
            <person name="Hilden K.S."/>
            <person name="Hope R."/>
            <person name="Hossain A."/>
            <person name="Karabika E."/>
            <person name="Karaffa L."/>
            <person name="Karanyi Z."/>
            <person name="Krasevec N."/>
            <person name="Kuo A."/>
            <person name="Kusch H."/>
            <person name="LaButti K."/>
            <person name="Lagendijk E.L."/>
            <person name="Lapidus A."/>
            <person name="Levasseur A."/>
            <person name="Lindquist E."/>
            <person name="Lipzen A."/>
            <person name="Logrieco A.F."/>
            <person name="MacCabe A."/>
            <person name="Maekelae M.R."/>
            <person name="Malavazi I."/>
            <person name="Melin P."/>
            <person name="Meyer V."/>
            <person name="Mielnichuk N."/>
            <person name="Miskei M."/>
            <person name="Molnar A.P."/>
            <person name="Mule G."/>
            <person name="Ngan C.Y."/>
            <person name="Orejas M."/>
            <person name="Orosz E."/>
            <person name="Ouedraogo J.P."/>
            <person name="Overkamp K.M."/>
            <person name="Park H.-S."/>
            <person name="Perrone G."/>
            <person name="Piumi F."/>
            <person name="Punt P.J."/>
            <person name="Ram A.F."/>
            <person name="Ramon A."/>
            <person name="Rauscher S."/>
            <person name="Record E."/>
            <person name="Riano-Pachon D.M."/>
            <person name="Robert V."/>
            <person name="Roehrig J."/>
            <person name="Ruller R."/>
            <person name="Salamov A."/>
            <person name="Salih N.S."/>
            <person name="Samson R.A."/>
            <person name="Sandor E."/>
            <person name="Sanguinetti M."/>
            <person name="Schuetze T."/>
            <person name="Sepcic K."/>
            <person name="Shelest E."/>
            <person name="Sherlock G."/>
            <person name="Sophianopoulou V."/>
            <person name="Squina F.M."/>
            <person name="Sun H."/>
            <person name="Susca A."/>
            <person name="Todd R.B."/>
            <person name="Tsang A."/>
            <person name="Unkles S.E."/>
            <person name="van de Wiele N."/>
            <person name="van Rossen-Uffink D."/>
            <person name="Oliveira J.V."/>
            <person name="Vesth T.C."/>
            <person name="Visser J."/>
            <person name="Yu J.-H."/>
            <person name="Zhou M."/>
            <person name="Andersen M.R."/>
            <person name="Archer D.B."/>
            <person name="Baker S.E."/>
            <person name="Benoit I."/>
            <person name="Brakhage A.A."/>
            <person name="Braus G.H."/>
            <person name="Fischer R."/>
            <person name="Frisvad J.C."/>
            <person name="Goldman G.H."/>
            <person name="Houbraken J."/>
            <person name="Oakley B."/>
            <person name="Pocsi I."/>
            <person name="Scazzocchio C."/>
            <person name="Seiboth B."/>
            <person name="vanKuyk P.A."/>
            <person name="Wortman J."/>
            <person name="Dyer P.S."/>
            <person name="Grigoriev I.V."/>
        </authorList>
    </citation>
    <scope>NUCLEOTIDE SEQUENCE [LARGE SCALE GENOMIC DNA]</scope>
    <source>
        <strain evidence="6">ATCC 16872 / CBS 172.66 / WB 5094</strain>
    </source>
</reference>
<dbReference type="InterPro" id="IPR002347">
    <property type="entry name" value="SDR_fam"/>
</dbReference>
<dbReference type="PANTHER" id="PTHR45527:SF1">
    <property type="entry name" value="FATTY ACID SYNTHASE"/>
    <property type="match status" value="1"/>
</dbReference>
<dbReference type="SUPFAM" id="SSF56801">
    <property type="entry name" value="Acetyl-CoA synthetase-like"/>
    <property type="match status" value="1"/>
</dbReference>
<dbReference type="Gene3D" id="3.30.559.30">
    <property type="entry name" value="Nonribosomal peptide synthetase, condensation domain"/>
    <property type="match status" value="1"/>
</dbReference>
<dbReference type="GO" id="GO:0005737">
    <property type="term" value="C:cytoplasm"/>
    <property type="evidence" value="ECO:0007669"/>
    <property type="project" value="TreeGrafter"/>
</dbReference>
<gene>
    <name evidence="5" type="ORF">ASPACDRAFT_63329</name>
</gene>
<organism evidence="5 6">
    <name type="scientific">Aspergillus aculeatus (strain ATCC 16872 / CBS 172.66 / WB 5094)</name>
    <dbReference type="NCBI Taxonomy" id="690307"/>
    <lineage>
        <taxon>Eukaryota</taxon>
        <taxon>Fungi</taxon>
        <taxon>Dikarya</taxon>
        <taxon>Ascomycota</taxon>
        <taxon>Pezizomycotina</taxon>
        <taxon>Eurotiomycetes</taxon>
        <taxon>Eurotiomycetidae</taxon>
        <taxon>Eurotiales</taxon>
        <taxon>Aspergillaceae</taxon>
        <taxon>Aspergillus</taxon>
        <taxon>Aspergillus subgen. Circumdati</taxon>
    </lineage>
</organism>
<dbReference type="InterPro" id="IPR023213">
    <property type="entry name" value="CAT-like_dom_sf"/>
</dbReference>
<dbReference type="PRINTS" id="PR00081">
    <property type="entry name" value="GDHRDH"/>
</dbReference>
<dbReference type="SUPFAM" id="SSF51735">
    <property type="entry name" value="NAD(P)-binding Rossmann-fold domains"/>
    <property type="match status" value="1"/>
</dbReference>
<dbReference type="GeneID" id="30977695"/>
<evidence type="ECO:0000256" key="3">
    <source>
        <dbReference type="ARBA" id="ARBA00029454"/>
    </source>
</evidence>
<dbReference type="InterPro" id="IPR042099">
    <property type="entry name" value="ANL_N_sf"/>
</dbReference>
<dbReference type="Gene3D" id="3.40.50.720">
    <property type="entry name" value="NAD(P)-binding Rossmann-like Domain"/>
    <property type="match status" value="1"/>
</dbReference>
<dbReference type="InterPro" id="IPR000873">
    <property type="entry name" value="AMP-dep_synth/lig_dom"/>
</dbReference>
<proteinExistence type="inferred from homology"/>
<dbReference type="STRING" id="690307.A0A1L9WLK3"/>
<keyword evidence="1" id="KW-0596">Phosphopantetheine</keyword>
<keyword evidence="6" id="KW-1185">Reference proteome</keyword>
<keyword evidence="2" id="KW-0597">Phosphoprotein</keyword>
<dbReference type="OrthoDB" id="416786at2759"/>
<evidence type="ECO:0000259" key="4">
    <source>
        <dbReference type="Pfam" id="PF00501"/>
    </source>
</evidence>
<dbReference type="VEuPathDB" id="FungiDB:ASPACDRAFT_63329"/>
<dbReference type="Proteomes" id="UP000184546">
    <property type="component" value="Unassembled WGS sequence"/>
</dbReference>
<dbReference type="GO" id="GO:0043041">
    <property type="term" value="P:amino acid activation for nonribosomal peptide biosynthetic process"/>
    <property type="evidence" value="ECO:0007669"/>
    <property type="project" value="TreeGrafter"/>
</dbReference>
<dbReference type="Gene3D" id="3.40.50.12780">
    <property type="entry name" value="N-terminal domain of ligase-like"/>
    <property type="match status" value="1"/>
</dbReference>
<dbReference type="RefSeq" id="XP_020053368.1">
    <property type="nucleotide sequence ID" value="XM_020203881.1"/>
</dbReference>
<evidence type="ECO:0000313" key="6">
    <source>
        <dbReference type="Proteomes" id="UP000184546"/>
    </source>
</evidence>
<sequence>MFPQGLKEYYASEVQGLCTEPQKQNVLHHDLHGFDVDDIVRTAAAHNTPAWHVCSAAWCIILSRHTAHSTSNIWTACETFKAAEKGSRSSPWVHVDASIDEDSSFLDLLQSGLNINTDEDPSVKGPPHCVAVLYSRPVAELPGPPEMPSGLTIQLFSQRHRTIQAICHYPRWLSAHYTKKLIDHGLHLLRHIVHHRSWTTLLLRDISMASLHEELQLRRHSLPGRSVTEMTVGPVHQLVRRQARKTPSSPAIEGRDSEIISYWMLDQMTDLMAADLTQRLMAVPARPLATGLATEEGLVIGIMLQRSPAVIITILACWKARCAIVLVDPSQPVPRNAHILEDCDCALVVVDNSWTGELAPDIAWQYDFGQLRRRANACPVPPENYAGSEVDLSQDLFQPAWIRVTSGSTGRPKCCLHSHAAFGASIASYAGRIRASKTLLFFNPISSASGTPIWSFLSNGGCVCIPPLEEITMDLAGCVARYGIEDVCITPSAIALTTPDAVPSLKTISLVGEAVPPTLAQTWSRHVSLLIGYGATEMNSHALPFHDDSTGCLPPGHPLPTSDYSLYMLQPGTARLCPLYVPGEICLSSTYMSAGYIGRSEATRQVFQPHPFPGDAGHAWIYRTGDLGMFIAAGTFILLGRVDFQFKIDGYRIQPEEVEAIVNQVPHVMKSRVMLAQSAAGRPISVCCVMLQRSAGSDGEQGGSATAGWQEFVVAADHACSAQLPAYMRPHRWLQFDTFPETPSAKTDTKALLLLAQARINQEAETSRAGVAVKEAPGNSLSPGGLLFLALVLEVLTGENPDRPTAQVRDQMESLSFIANGGTSLLALQTRARCRSHGLSINIEELFTPKSLSTIASTIPAMVEEDTVDHQKAGRSLQSVTKVLVPRLPVGLRHEPSDYEAVFPVTLLQREMFATSLYDPRLWMFYQFLDLSKFPCSLSQIQEAVGQVVAAKANLRTVFVSLDGPTNLQTVKTPDDAFNLIRGGQVVQAILKPIVVDFELTQDDESQEPTTYRREDVTRPWVFGRPLWRAAFLSKPRLLAWTIHHSIVDESISQNLSQDLHALLTAIVKRDEGDPAASAALCLAHSRAAKPSIEAWVVDHYGANGLDEAPVPSSVLHGQRAWESFLEGAIATPIPDDRRLPDAELPAQPQATTLIGVAYGAWCRAHHLTPAALFHAVTALTIARTLGWWRPHAPPRAEVTYYRLSANRTTVEGAQAMEGALISISPMRVAVGAHSSVLATIQGALRAWLAIQDEDPYYLDAALAPPDPKPGVPRQRRWGNVLLNHIVSSSPKDSTVPVPAFQGVVQDSAGFAMCCGNLDAGASSVDATSLLRKNAVVTGASRGIGAQIARVLATRGANVALCFVSDSQRANAAALAEDLRAIGVRTICIQEDLAADGAGQRIISQALMGLDVTTIDILINNAALDPPTPTPVAESDPSLFDRCALSLIICLIDVFQIRADHGTRLDSCE</sequence>
<dbReference type="SUPFAM" id="SSF52777">
    <property type="entry name" value="CoA-dependent acyltransferases"/>
    <property type="match status" value="2"/>
</dbReference>
<dbReference type="Pfam" id="PF00501">
    <property type="entry name" value="AMP-binding"/>
    <property type="match status" value="1"/>
</dbReference>
<dbReference type="Pfam" id="PF00106">
    <property type="entry name" value="adh_short"/>
    <property type="match status" value="1"/>
</dbReference>
<dbReference type="GO" id="GO:0031177">
    <property type="term" value="F:phosphopantetheine binding"/>
    <property type="evidence" value="ECO:0007669"/>
    <property type="project" value="TreeGrafter"/>
</dbReference>